<dbReference type="Pfam" id="PF00270">
    <property type="entry name" value="DEAD"/>
    <property type="match status" value="1"/>
</dbReference>
<dbReference type="InterPro" id="IPR011545">
    <property type="entry name" value="DEAD/DEAH_box_helicase_dom"/>
</dbReference>
<dbReference type="InterPro" id="IPR044749">
    <property type="entry name" value="FANCM_DEXDc"/>
</dbReference>
<dbReference type="SMART" id="SM00490">
    <property type="entry name" value="HELICc"/>
    <property type="match status" value="1"/>
</dbReference>
<reference evidence="11" key="1">
    <citation type="submission" date="2025-08" db="UniProtKB">
        <authorList>
            <consortium name="RefSeq"/>
        </authorList>
    </citation>
    <scope>IDENTIFICATION</scope>
    <source>
        <tissue evidence="11">Testes</tissue>
    </source>
</reference>
<evidence type="ECO:0000256" key="3">
    <source>
        <dbReference type="ARBA" id="ARBA00022741"/>
    </source>
</evidence>
<accession>A0ABM0M082</accession>
<dbReference type="Pfam" id="PF00271">
    <property type="entry name" value="Helicase_C"/>
    <property type="match status" value="1"/>
</dbReference>
<keyword evidence="7" id="KW-0539">Nucleus</keyword>
<dbReference type="InterPro" id="IPR027417">
    <property type="entry name" value="P-loop_NTPase"/>
</dbReference>
<evidence type="ECO:0000259" key="8">
    <source>
        <dbReference type="PROSITE" id="PS51192"/>
    </source>
</evidence>
<comment type="similarity">
    <text evidence="2">Belongs to the DEAD box helicase family. DEAH subfamily. FANCM sub-subfamily.</text>
</comment>
<dbReference type="InterPro" id="IPR001650">
    <property type="entry name" value="Helicase_C-like"/>
</dbReference>
<keyword evidence="4" id="KW-0378">Hydrolase</keyword>
<proteinExistence type="inferred from homology"/>
<name>A0ABM0M082_SACKO</name>
<feature type="non-terminal residue" evidence="11">
    <location>
        <position position="713"/>
    </location>
</feature>
<keyword evidence="10" id="KW-1185">Reference proteome</keyword>
<dbReference type="Gene3D" id="3.40.50.300">
    <property type="entry name" value="P-loop containing nucleotide triphosphate hydrolases"/>
    <property type="match status" value="2"/>
</dbReference>
<dbReference type="PROSITE" id="PS51192">
    <property type="entry name" value="HELICASE_ATP_BIND_1"/>
    <property type="match status" value="1"/>
</dbReference>
<dbReference type="PROSITE" id="PS51194">
    <property type="entry name" value="HELICASE_CTER"/>
    <property type="match status" value="1"/>
</dbReference>
<gene>
    <name evidence="11" type="primary">LOC102806271</name>
</gene>
<keyword evidence="5" id="KW-0347">Helicase</keyword>
<keyword evidence="6" id="KW-0067">ATP-binding</keyword>
<feature type="domain" description="Helicase ATP-binding" evidence="8">
    <location>
        <begin position="104"/>
        <end position="272"/>
    </location>
</feature>
<dbReference type="SUPFAM" id="SSF52540">
    <property type="entry name" value="P-loop containing nucleoside triphosphate hydrolases"/>
    <property type="match status" value="1"/>
</dbReference>
<keyword evidence="3" id="KW-0547">Nucleotide-binding</keyword>
<evidence type="ECO:0000313" key="11">
    <source>
        <dbReference type="RefSeq" id="XP_006813423.1"/>
    </source>
</evidence>
<organism evidence="10 11">
    <name type="scientific">Saccoglossus kowalevskii</name>
    <name type="common">Acorn worm</name>
    <dbReference type="NCBI Taxonomy" id="10224"/>
    <lineage>
        <taxon>Eukaryota</taxon>
        <taxon>Metazoa</taxon>
        <taxon>Hemichordata</taxon>
        <taxon>Enteropneusta</taxon>
        <taxon>Harrimaniidae</taxon>
        <taxon>Saccoglossus</taxon>
    </lineage>
</organism>
<dbReference type="PANTHER" id="PTHR14025">
    <property type="entry name" value="FANCONI ANEMIA GROUP M FANCM FAMILY MEMBER"/>
    <property type="match status" value="1"/>
</dbReference>
<evidence type="ECO:0000256" key="1">
    <source>
        <dbReference type="ARBA" id="ARBA00004123"/>
    </source>
</evidence>
<dbReference type="InterPro" id="IPR014001">
    <property type="entry name" value="Helicase_ATP-bd"/>
</dbReference>
<dbReference type="Proteomes" id="UP000694865">
    <property type="component" value="Unplaced"/>
</dbReference>
<evidence type="ECO:0000259" key="9">
    <source>
        <dbReference type="PROSITE" id="PS51194"/>
    </source>
</evidence>
<dbReference type="GeneID" id="102806271"/>
<evidence type="ECO:0000256" key="5">
    <source>
        <dbReference type="ARBA" id="ARBA00022806"/>
    </source>
</evidence>
<dbReference type="CDD" id="cd18801">
    <property type="entry name" value="SF2_C_FANCM_Hef"/>
    <property type="match status" value="1"/>
</dbReference>
<dbReference type="CDD" id="cd12091">
    <property type="entry name" value="FANCM_ID"/>
    <property type="match status" value="1"/>
</dbReference>
<protein>
    <submittedName>
        <fullName evidence="11">Fanconi anemia group M protein-like</fullName>
    </submittedName>
</protein>
<dbReference type="InterPro" id="IPR039686">
    <property type="entry name" value="FANCM/Mph1-like_ID"/>
</dbReference>
<dbReference type="PANTHER" id="PTHR14025:SF20">
    <property type="entry name" value="FANCONI ANEMIA GROUP M PROTEIN"/>
    <property type="match status" value="1"/>
</dbReference>
<comment type="subcellular location">
    <subcellularLocation>
        <location evidence="1">Nucleus</location>
    </subcellularLocation>
</comment>
<feature type="domain" description="Helicase C-terminal" evidence="9">
    <location>
        <begin position="444"/>
        <end position="610"/>
    </location>
</feature>
<evidence type="ECO:0000256" key="4">
    <source>
        <dbReference type="ARBA" id="ARBA00022801"/>
    </source>
</evidence>
<dbReference type="RefSeq" id="XP_006813423.1">
    <property type="nucleotide sequence ID" value="XM_006813360.1"/>
</dbReference>
<evidence type="ECO:0000313" key="10">
    <source>
        <dbReference type="Proteomes" id="UP000694865"/>
    </source>
</evidence>
<evidence type="ECO:0000256" key="2">
    <source>
        <dbReference type="ARBA" id="ARBA00009889"/>
    </source>
</evidence>
<dbReference type="CDD" id="cd18033">
    <property type="entry name" value="DEXDc_FANCM"/>
    <property type="match status" value="1"/>
</dbReference>
<dbReference type="SMART" id="SM00487">
    <property type="entry name" value="DEXDc"/>
    <property type="match status" value="1"/>
</dbReference>
<evidence type="ECO:0000256" key="6">
    <source>
        <dbReference type="ARBA" id="ARBA00022840"/>
    </source>
</evidence>
<dbReference type="Gene3D" id="1.20.1320.20">
    <property type="entry name" value="hef helicase domain"/>
    <property type="match status" value="1"/>
</dbReference>
<evidence type="ECO:0000256" key="7">
    <source>
        <dbReference type="ARBA" id="ARBA00023242"/>
    </source>
</evidence>
<sequence>MNAPKQTTLFTSWGPRENHGTHECDVEFEDDDIDDEELFAAAMALDNNQFDEGTRLTTLDPNLLTPSRKGNDVHDEILPGFDISAGNLWIYPTNYPVRDYQFNIVQQSLFKNTMVTLPTGLGKTFIAAVVMYNFYRWYPQGKIAFMAPTKPLVAQQIEACYNIMGIPREHTAEMTGSMVPSERLKAWKNKRVFFLTPQVLMNDLNRGAAVADQLKCLVIDEAHKALGNHAYCQVVRELSKYTRQFRILALSATPGCDIKGVQQVLNTLLISHVEIRTEDSIDIQPYVHQRKVDKIVVKLDDTMMCIKSQYLEIIAVYVNRLTKNHVLYNRSITSHSKFMILKAREEFRCNPPPNIKSKIQQGSIEGDFAMCISLYHGYDLLLQHGMKSLYSFLQSLIDGSKGTSRARSELGRNQNFNSLLESLHEQCGSTELNQCVISHPKMKKLQDIVVEHFNQFEQDKHTHGSGTRIMIFSQYRDSVQDITSMLDKHKPMVRVMSFIGQASAGKSTKGFTQKEQLRVVKAFREGGYNTLVSTCVGEEGLDIGDVDLIICYDAHKSPIRLVQRMGRTGRKRQGRIVMLVTEGKEESIYNQSQYNRKSIHRLMNGTKSLQLYSQNARMVPRGIHPVVHKMHITVDKWQPKTLSKRKQSSTRNTANITSFLSKGKTKIKDRWALTDQELEYWTTHYKCSSQVPHIPTGGRFMSLSQKSEPLVSK</sequence>